<evidence type="ECO:0000313" key="1">
    <source>
        <dbReference type="EMBL" id="KAI4867943.1"/>
    </source>
</evidence>
<accession>A0ACB9ZAC0</accession>
<dbReference type="Proteomes" id="UP001497700">
    <property type="component" value="Unassembled WGS sequence"/>
</dbReference>
<sequence>MTDPSERKETRETASRLAAHYSEAIKGKVILTTGVSPGGLGAAFVNAIAPMHPALLILAGLDPAETQQTADDVSKSSPDVKIRTLQIDLSSLAAVRAAAGTVIKGWTDVPHIDLLVNNAGISAIPRTITDEGFEKHFATNYLGPFLFTHLVMPKILASAAPRIVNVGSDGHIFSPIRFDDPNFRDESLYYTWMAYGQSKTAQMLTTISLAEKLGTKHNLHAFSVHPGAVTTNLVAHLDWEQGYAEMSKTYRLLGLAQGWKKDFEFLTPDEGAATYVYAAFDPDIRAHTGAYLLKCRLADPWKDDLRAWATSPVEAKMLWELTERLIGQEFRY</sequence>
<gene>
    <name evidence="1" type="ORF">F4820DRAFT_411791</name>
</gene>
<reference evidence="1 2" key="1">
    <citation type="journal article" date="2022" name="New Phytol.">
        <title>Ecological generalism drives hyperdiversity of secondary metabolite gene clusters in xylarialean endophytes.</title>
        <authorList>
            <person name="Franco M.E.E."/>
            <person name="Wisecaver J.H."/>
            <person name="Arnold A.E."/>
            <person name="Ju Y.M."/>
            <person name="Slot J.C."/>
            <person name="Ahrendt S."/>
            <person name="Moore L.P."/>
            <person name="Eastman K.E."/>
            <person name="Scott K."/>
            <person name="Konkel Z."/>
            <person name="Mondo S.J."/>
            <person name="Kuo A."/>
            <person name="Hayes R.D."/>
            <person name="Haridas S."/>
            <person name="Andreopoulos B."/>
            <person name="Riley R."/>
            <person name="LaButti K."/>
            <person name="Pangilinan J."/>
            <person name="Lipzen A."/>
            <person name="Amirebrahimi M."/>
            <person name="Yan J."/>
            <person name="Adam C."/>
            <person name="Keymanesh K."/>
            <person name="Ng V."/>
            <person name="Louie K."/>
            <person name="Northen T."/>
            <person name="Drula E."/>
            <person name="Henrissat B."/>
            <person name="Hsieh H.M."/>
            <person name="Youens-Clark K."/>
            <person name="Lutzoni F."/>
            <person name="Miadlikowska J."/>
            <person name="Eastwood D.C."/>
            <person name="Hamelin R.C."/>
            <person name="Grigoriev I.V."/>
            <person name="U'Ren J.M."/>
        </authorList>
    </citation>
    <scope>NUCLEOTIDE SEQUENCE [LARGE SCALE GENOMIC DNA]</scope>
    <source>
        <strain evidence="1 2">CBS 119005</strain>
    </source>
</reference>
<keyword evidence="2" id="KW-1185">Reference proteome</keyword>
<proteinExistence type="predicted"/>
<protein>
    <submittedName>
        <fullName evidence="1">NAD(P)-binding protein</fullName>
    </submittedName>
</protein>
<organism evidence="1 2">
    <name type="scientific">Hypoxylon rubiginosum</name>
    <dbReference type="NCBI Taxonomy" id="110542"/>
    <lineage>
        <taxon>Eukaryota</taxon>
        <taxon>Fungi</taxon>
        <taxon>Dikarya</taxon>
        <taxon>Ascomycota</taxon>
        <taxon>Pezizomycotina</taxon>
        <taxon>Sordariomycetes</taxon>
        <taxon>Xylariomycetidae</taxon>
        <taxon>Xylariales</taxon>
        <taxon>Hypoxylaceae</taxon>
        <taxon>Hypoxylon</taxon>
    </lineage>
</organism>
<evidence type="ECO:0000313" key="2">
    <source>
        <dbReference type="Proteomes" id="UP001497700"/>
    </source>
</evidence>
<dbReference type="EMBL" id="MU393442">
    <property type="protein sequence ID" value="KAI4867943.1"/>
    <property type="molecule type" value="Genomic_DNA"/>
</dbReference>
<comment type="caution">
    <text evidence="1">The sequence shown here is derived from an EMBL/GenBank/DDBJ whole genome shotgun (WGS) entry which is preliminary data.</text>
</comment>
<name>A0ACB9ZAC0_9PEZI</name>